<dbReference type="RefSeq" id="WP_133814950.1">
    <property type="nucleotide sequence ID" value="NZ_CAWPIF010000003.1"/>
</dbReference>
<dbReference type="EMBL" id="PUJU01000003">
    <property type="protein sequence ID" value="NHB86564.1"/>
    <property type="molecule type" value="Genomic_DNA"/>
</dbReference>
<keyword evidence="2" id="KW-1185">Reference proteome</keyword>
<dbReference type="Proteomes" id="UP000697802">
    <property type="component" value="Unassembled WGS sequence"/>
</dbReference>
<sequence>MNNKIIKLTTDSKITISLQGGFAATPGLGQDKTVNLKSLSPHQKQLFIQTIERSFSDSMPLSSYPDQHYYLLCIATGNEAYHFTFPELDTPEIITQIWDASKKGG</sequence>
<evidence type="ECO:0000313" key="2">
    <source>
        <dbReference type="Proteomes" id="UP000697802"/>
    </source>
</evidence>
<comment type="caution">
    <text evidence="1">The sequence shown here is derived from an EMBL/GenBank/DDBJ whole genome shotgun (WGS) entry which is preliminary data.</text>
</comment>
<gene>
    <name evidence="1" type="ORF">C5471_02090</name>
</gene>
<organism evidence="1 2">
    <name type="scientific">Photorhabdus tasmaniensis</name>
    <dbReference type="NCBI Taxonomy" id="1004159"/>
    <lineage>
        <taxon>Bacteria</taxon>
        <taxon>Pseudomonadati</taxon>
        <taxon>Pseudomonadota</taxon>
        <taxon>Gammaproteobacteria</taxon>
        <taxon>Enterobacterales</taxon>
        <taxon>Morganellaceae</taxon>
        <taxon>Photorhabdus</taxon>
    </lineage>
</organism>
<accession>A0ABX0GCT4</accession>
<reference evidence="1 2" key="1">
    <citation type="submission" date="2018-02" db="EMBL/GenBank/DDBJ databases">
        <authorList>
            <person name="Machado R.A."/>
        </authorList>
    </citation>
    <scope>NUCLEOTIDE SEQUENCE [LARGE SCALE GENOMIC DNA]</scope>
    <source>
        <strain evidence="1 2">T327</strain>
    </source>
</reference>
<dbReference type="Pfam" id="PF20242">
    <property type="entry name" value="Emfourin"/>
    <property type="match status" value="1"/>
</dbReference>
<proteinExistence type="predicted"/>
<dbReference type="InterPro" id="IPR049457">
    <property type="entry name" value="Emfourin"/>
</dbReference>
<name>A0ABX0GCT4_9GAMM</name>
<protein>
    <submittedName>
        <fullName evidence="1">Uncharacterized protein</fullName>
    </submittedName>
</protein>
<evidence type="ECO:0000313" key="1">
    <source>
        <dbReference type="EMBL" id="NHB86564.1"/>
    </source>
</evidence>